<accession>A0AC34RMN3</accession>
<name>A0AC34RMN3_9BILA</name>
<proteinExistence type="predicted"/>
<dbReference type="Proteomes" id="UP000887576">
    <property type="component" value="Unplaced"/>
</dbReference>
<reference evidence="2" key="1">
    <citation type="submission" date="2022-11" db="UniProtKB">
        <authorList>
            <consortium name="WormBaseParasite"/>
        </authorList>
    </citation>
    <scope>IDENTIFICATION</scope>
</reference>
<sequence length="133" mass="15329">MSETIKIGAGNFRSRAFSDIEREENIPEIIEPTLEYDSEDENDHERIRKRVGESSGNSLMVCEGEVYSSDAEDDDKKFSKASPYQYCDINILALDAHEIRYEPIPPRTNDTPVRDLQTKNLTVNSWQTERIDQ</sequence>
<organism evidence="1 2">
    <name type="scientific">Panagrolaimus sp. JU765</name>
    <dbReference type="NCBI Taxonomy" id="591449"/>
    <lineage>
        <taxon>Eukaryota</taxon>
        <taxon>Metazoa</taxon>
        <taxon>Ecdysozoa</taxon>
        <taxon>Nematoda</taxon>
        <taxon>Chromadorea</taxon>
        <taxon>Rhabditida</taxon>
        <taxon>Tylenchina</taxon>
        <taxon>Panagrolaimomorpha</taxon>
        <taxon>Panagrolaimoidea</taxon>
        <taxon>Panagrolaimidae</taxon>
        <taxon>Panagrolaimus</taxon>
    </lineage>
</organism>
<protein>
    <submittedName>
        <fullName evidence="2">Uncharacterized protein</fullName>
    </submittedName>
</protein>
<evidence type="ECO:0000313" key="1">
    <source>
        <dbReference type="Proteomes" id="UP000887576"/>
    </source>
</evidence>
<evidence type="ECO:0000313" key="2">
    <source>
        <dbReference type="WBParaSite" id="JU765_v2.g8486.t1"/>
    </source>
</evidence>
<dbReference type="WBParaSite" id="JU765_v2.g8486.t1">
    <property type="protein sequence ID" value="JU765_v2.g8486.t1"/>
    <property type="gene ID" value="JU765_v2.g8486"/>
</dbReference>